<gene>
    <name evidence="2" type="ORF">E2C01_040454</name>
</gene>
<proteinExistence type="predicted"/>
<dbReference type="EMBL" id="VSRR010007343">
    <property type="protein sequence ID" value="MPC46728.1"/>
    <property type="molecule type" value="Genomic_DNA"/>
</dbReference>
<protein>
    <submittedName>
        <fullName evidence="2">Uncharacterized protein</fullName>
    </submittedName>
</protein>
<feature type="compositionally biased region" description="Polar residues" evidence="1">
    <location>
        <begin position="72"/>
        <end position="95"/>
    </location>
</feature>
<keyword evidence="3" id="KW-1185">Reference proteome</keyword>
<evidence type="ECO:0000313" key="2">
    <source>
        <dbReference type="EMBL" id="MPC46728.1"/>
    </source>
</evidence>
<comment type="caution">
    <text evidence="2">The sequence shown here is derived from an EMBL/GenBank/DDBJ whole genome shotgun (WGS) entry which is preliminary data.</text>
</comment>
<dbReference type="AlphaFoldDB" id="A0A5B7FP90"/>
<name>A0A5B7FP90_PORTR</name>
<reference evidence="2 3" key="1">
    <citation type="submission" date="2019-05" db="EMBL/GenBank/DDBJ databases">
        <title>Another draft genome of Portunus trituberculatus and its Hox gene families provides insights of decapod evolution.</title>
        <authorList>
            <person name="Jeong J.-H."/>
            <person name="Song I."/>
            <person name="Kim S."/>
            <person name="Choi T."/>
            <person name="Kim D."/>
            <person name="Ryu S."/>
            <person name="Kim W."/>
        </authorList>
    </citation>
    <scope>NUCLEOTIDE SEQUENCE [LARGE SCALE GENOMIC DNA]</scope>
    <source>
        <tissue evidence="2">Muscle</tissue>
    </source>
</reference>
<evidence type="ECO:0000256" key="1">
    <source>
        <dbReference type="SAM" id="MobiDB-lite"/>
    </source>
</evidence>
<organism evidence="2 3">
    <name type="scientific">Portunus trituberculatus</name>
    <name type="common">Swimming crab</name>
    <name type="synonym">Neptunus trituberculatus</name>
    <dbReference type="NCBI Taxonomy" id="210409"/>
    <lineage>
        <taxon>Eukaryota</taxon>
        <taxon>Metazoa</taxon>
        <taxon>Ecdysozoa</taxon>
        <taxon>Arthropoda</taxon>
        <taxon>Crustacea</taxon>
        <taxon>Multicrustacea</taxon>
        <taxon>Malacostraca</taxon>
        <taxon>Eumalacostraca</taxon>
        <taxon>Eucarida</taxon>
        <taxon>Decapoda</taxon>
        <taxon>Pleocyemata</taxon>
        <taxon>Brachyura</taxon>
        <taxon>Eubrachyura</taxon>
        <taxon>Portunoidea</taxon>
        <taxon>Portunidae</taxon>
        <taxon>Portuninae</taxon>
        <taxon>Portunus</taxon>
    </lineage>
</organism>
<feature type="region of interest" description="Disordered" evidence="1">
    <location>
        <begin position="55"/>
        <end position="95"/>
    </location>
</feature>
<accession>A0A5B7FP90</accession>
<evidence type="ECO:0000313" key="3">
    <source>
        <dbReference type="Proteomes" id="UP000324222"/>
    </source>
</evidence>
<feature type="compositionally biased region" description="Polar residues" evidence="1">
    <location>
        <begin position="55"/>
        <end position="65"/>
    </location>
</feature>
<dbReference type="Proteomes" id="UP000324222">
    <property type="component" value="Unassembled WGS sequence"/>
</dbReference>
<sequence>MGVMVAHLKEIDHPAVHCLRPPRPPPDHHPSFWIFRPLSSDTSLISLCHVCLENPASSDHSSSRGTSEHLTKSTSNLANIQTTKNSLDSPRTGLSSDALVSPSTCFPAPSTGLLPVLVRSVFLWPSLALEGDSW</sequence>